<evidence type="ECO:0000256" key="7">
    <source>
        <dbReference type="ARBA" id="ARBA00049047"/>
    </source>
</evidence>
<evidence type="ECO:0000256" key="1">
    <source>
        <dbReference type="ARBA" id="ARBA00004733"/>
    </source>
</evidence>
<evidence type="ECO:0000256" key="2">
    <source>
        <dbReference type="ARBA" id="ARBA00012043"/>
    </source>
</evidence>
<dbReference type="InterPro" id="IPR011060">
    <property type="entry name" value="RibuloseP-bd_barrel"/>
</dbReference>
<dbReference type="InterPro" id="IPR013785">
    <property type="entry name" value="Aldolase_TIM"/>
</dbReference>
<dbReference type="RefSeq" id="WP_350890856.1">
    <property type="nucleotide sequence ID" value="NZ_JBEOTR010000012.1"/>
</dbReference>
<accession>A0ABW8H5B8</accession>
<evidence type="ECO:0000256" key="6">
    <source>
        <dbReference type="ARBA" id="ARBA00023239"/>
    </source>
</evidence>
<reference evidence="9 10" key="1">
    <citation type="submission" date="2024-10" db="EMBL/GenBank/DDBJ databases">
        <title>The Natural Products Discovery Center: Release of the First 8490 Sequenced Strains for Exploring Actinobacteria Biosynthetic Diversity.</title>
        <authorList>
            <person name="Kalkreuter E."/>
            <person name="Kautsar S.A."/>
            <person name="Yang D."/>
            <person name="Bader C.D."/>
            <person name="Teijaro C.N."/>
            <person name="Fluegel L."/>
            <person name="Davis C.M."/>
            <person name="Simpson J.R."/>
            <person name="Lauterbach L."/>
            <person name="Steele A.D."/>
            <person name="Gui C."/>
            <person name="Meng S."/>
            <person name="Li G."/>
            <person name="Viehrig K."/>
            <person name="Ye F."/>
            <person name="Su P."/>
            <person name="Kiefer A.F."/>
            <person name="Nichols A."/>
            <person name="Cepeda A.J."/>
            <person name="Yan W."/>
            <person name="Fan B."/>
            <person name="Jiang Y."/>
            <person name="Adhikari A."/>
            <person name="Zheng C.-J."/>
            <person name="Schuster L."/>
            <person name="Cowan T.M."/>
            <person name="Smanski M.J."/>
            <person name="Chevrette M.G."/>
            <person name="De Carvalho L.P.S."/>
            <person name="Shen B."/>
        </authorList>
    </citation>
    <scope>NUCLEOTIDE SEQUENCE [LARGE SCALE GENOMIC DNA]</scope>
    <source>
        <strain evidence="9 10">NPDC093086</strain>
    </source>
</reference>
<keyword evidence="5" id="KW-0057">Aromatic amino acid biosynthesis</keyword>
<dbReference type="SUPFAM" id="SSF51366">
    <property type="entry name" value="Ribulose-phoshate binding barrel"/>
    <property type="match status" value="1"/>
</dbReference>
<keyword evidence="6 9" id="KW-0456">Lyase</keyword>
<comment type="catalytic activity">
    <reaction evidence="7">
        <text>(1S,2R)-1-C-(indol-3-yl)glycerol 3-phosphate + L-serine = D-glyceraldehyde 3-phosphate + L-tryptophan + H2O</text>
        <dbReference type="Rhea" id="RHEA:10532"/>
        <dbReference type="ChEBI" id="CHEBI:15377"/>
        <dbReference type="ChEBI" id="CHEBI:33384"/>
        <dbReference type="ChEBI" id="CHEBI:57912"/>
        <dbReference type="ChEBI" id="CHEBI:58866"/>
        <dbReference type="ChEBI" id="CHEBI:59776"/>
        <dbReference type="EC" id="4.2.1.20"/>
    </reaction>
</comment>
<keyword evidence="4" id="KW-0822">Tryptophan biosynthesis</keyword>
<keyword evidence="3" id="KW-0028">Amino-acid biosynthesis</keyword>
<evidence type="ECO:0000256" key="4">
    <source>
        <dbReference type="ARBA" id="ARBA00022822"/>
    </source>
</evidence>
<dbReference type="InterPro" id="IPR002028">
    <property type="entry name" value="Trp_synthase_suA"/>
</dbReference>
<comment type="pathway">
    <text evidence="1">Amino-acid biosynthesis; L-tryptophan biosynthesis; L-tryptophan from chorismate: step 5/5.</text>
</comment>
<organism evidence="9 10">
    <name type="scientific">Streptomyces ardesiacus</name>
    <dbReference type="NCBI Taxonomy" id="285564"/>
    <lineage>
        <taxon>Bacteria</taxon>
        <taxon>Bacillati</taxon>
        <taxon>Actinomycetota</taxon>
        <taxon>Actinomycetes</taxon>
        <taxon>Kitasatosporales</taxon>
        <taxon>Streptomycetaceae</taxon>
        <taxon>Streptomyces</taxon>
    </lineage>
</organism>
<name>A0ABW8H5B8_9ACTN</name>
<dbReference type="EC" id="4.2.1.20" evidence="2"/>
<evidence type="ECO:0000313" key="10">
    <source>
        <dbReference type="Proteomes" id="UP001617907"/>
    </source>
</evidence>
<dbReference type="GO" id="GO:0004834">
    <property type="term" value="F:tryptophan synthase activity"/>
    <property type="evidence" value="ECO:0007669"/>
    <property type="project" value="UniProtKB-EC"/>
</dbReference>
<evidence type="ECO:0000256" key="3">
    <source>
        <dbReference type="ARBA" id="ARBA00022605"/>
    </source>
</evidence>
<protein>
    <recommendedName>
        <fullName evidence="2">tryptophan synthase</fullName>
        <ecNumber evidence="2">4.2.1.20</ecNumber>
    </recommendedName>
</protein>
<evidence type="ECO:0000256" key="8">
    <source>
        <dbReference type="SAM" id="MobiDB-lite"/>
    </source>
</evidence>
<dbReference type="Gene3D" id="3.20.20.70">
    <property type="entry name" value="Aldolase class I"/>
    <property type="match status" value="1"/>
</dbReference>
<proteinExistence type="predicted"/>
<evidence type="ECO:0000256" key="5">
    <source>
        <dbReference type="ARBA" id="ARBA00023141"/>
    </source>
</evidence>
<sequence length="130" mass="13577">MDERARCGNAQRSEARVSISVTPASPREAGASGWLHAPATTAPTGYRSPLDVPVLADFTTRLRTASLLPVVSGVGISTPALAERVAPLVDAVVIGTPVVRTLMTAYEQAPALTTAFAQALDLYATTETRT</sequence>
<gene>
    <name evidence="9" type="ORF">ACIQFM_06005</name>
</gene>
<dbReference type="Pfam" id="PF00290">
    <property type="entry name" value="Trp_syntA"/>
    <property type="match status" value="1"/>
</dbReference>
<comment type="caution">
    <text evidence="9">The sequence shown here is derived from an EMBL/GenBank/DDBJ whole genome shotgun (WGS) entry which is preliminary data.</text>
</comment>
<evidence type="ECO:0000313" key="9">
    <source>
        <dbReference type="EMBL" id="MFJ6035792.1"/>
    </source>
</evidence>
<dbReference type="EMBL" id="JBIVPC010000003">
    <property type="protein sequence ID" value="MFJ6035792.1"/>
    <property type="molecule type" value="Genomic_DNA"/>
</dbReference>
<dbReference type="Proteomes" id="UP001617907">
    <property type="component" value="Unassembled WGS sequence"/>
</dbReference>
<feature type="region of interest" description="Disordered" evidence="8">
    <location>
        <begin position="1"/>
        <end position="36"/>
    </location>
</feature>
<keyword evidence="10" id="KW-1185">Reference proteome</keyword>